<evidence type="ECO:0000256" key="1">
    <source>
        <dbReference type="ARBA" id="ARBA00007870"/>
    </source>
</evidence>
<dbReference type="SUPFAM" id="SSF48179">
    <property type="entry name" value="6-phosphogluconate dehydrogenase C-terminal domain-like"/>
    <property type="match status" value="1"/>
</dbReference>
<feature type="domain" description="Ketopantoate reductase C-terminal" evidence="5">
    <location>
        <begin position="258"/>
        <end position="408"/>
    </location>
</feature>
<evidence type="ECO:0000313" key="6">
    <source>
        <dbReference type="EMBL" id="KAJ9161802.1"/>
    </source>
</evidence>
<dbReference type="Pfam" id="PF08546">
    <property type="entry name" value="ApbA_C"/>
    <property type="match status" value="1"/>
</dbReference>
<dbReference type="GO" id="GO:0008677">
    <property type="term" value="F:2-dehydropantoate 2-reductase activity"/>
    <property type="evidence" value="ECO:0007669"/>
    <property type="project" value="TreeGrafter"/>
</dbReference>
<dbReference type="InterPro" id="IPR013332">
    <property type="entry name" value="KPR_N"/>
</dbReference>
<comment type="caution">
    <text evidence="6">The sequence shown here is derived from an EMBL/GenBank/DDBJ whole genome shotgun (WGS) entry which is preliminary data.</text>
</comment>
<keyword evidence="7" id="KW-1185">Reference proteome</keyword>
<dbReference type="InterPro" id="IPR013328">
    <property type="entry name" value="6PGD_dom2"/>
</dbReference>
<dbReference type="InterPro" id="IPR008927">
    <property type="entry name" value="6-PGluconate_DH-like_C_sf"/>
</dbReference>
<dbReference type="InterPro" id="IPR036291">
    <property type="entry name" value="NAD(P)-bd_dom_sf"/>
</dbReference>
<dbReference type="PANTHER" id="PTHR43765:SF2">
    <property type="entry name" value="2-DEHYDROPANTOATE 2-REDUCTASE"/>
    <property type="match status" value="1"/>
</dbReference>
<dbReference type="InterPro" id="IPR050838">
    <property type="entry name" value="Ketopantoate_reductase"/>
</dbReference>
<sequence length="425" mass="47274">MPQWLETIVQDVSSAPRLYSWSMKNLPAQPGRELREKKAPRDSDDEKRRIHILGIGNLGRLYAHSLAQLPDHPPITLVVHKKSLLEHWATEPGVEITRSGVTERLDDLDIEWWTEEKPVKGPVAEVCEGRAISNLIVATKAPDALPQVDRLRRYLSEESTVAFVQNGMNKLWPPYSFEYNSTRYPSGKHPNWIACVTTHGVTSLGTFKSLHASPADVAMGPVCLNPNTAAGAEYLMGQIMSAPHLEARRVSRSDLWVLQLEKLIVNCVINPLTAILRCKNGVLFSKPESPTIHVMDVLVMEASGVLQALVRDESSRGMLVRDEATDNQMTFKARQAALLDRFSPPRLKAMVHAVGEKVKDNRSSMLQDVSAGKQTEVREFNGWLADTAAYLGGGLDMTSHRTVIRLVEEGVILDEDHLGAYFPLP</sequence>
<accession>A0AA38SHI8</accession>
<dbReference type="InterPro" id="IPR013752">
    <property type="entry name" value="KPA_reductase"/>
</dbReference>
<protein>
    <submittedName>
        <fullName evidence="6">6-phosphogluconate dehydrogenase C-terminal domain-like protein</fullName>
    </submittedName>
</protein>
<dbReference type="EMBL" id="JANBVN010000018">
    <property type="protein sequence ID" value="KAJ9161802.1"/>
    <property type="molecule type" value="Genomic_DNA"/>
</dbReference>
<dbReference type="Gene3D" id="1.10.1040.10">
    <property type="entry name" value="N-(1-d-carboxylethyl)-l-norvaline Dehydrogenase, domain 2"/>
    <property type="match status" value="1"/>
</dbReference>
<proteinExistence type="inferred from homology"/>
<dbReference type="SUPFAM" id="SSF51735">
    <property type="entry name" value="NAD(P)-binding Rossmann-fold domains"/>
    <property type="match status" value="1"/>
</dbReference>
<dbReference type="Pfam" id="PF02558">
    <property type="entry name" value="ApbA"/>
    <property type="match status" value="1"/>
</dbReference>
<dbReference type="Gene3D" id="3.40.50.720">
    <property type="entry name" value="NAD(P)-binding Rossmann-like Domain"/>
    <property type="match status" value="1"/>
</dbReference>
<dbReference type="GO" id="GO:0005739">
    <property type="term" value="C:mitochondrion"/>
    <property type="evidence" value="ECO:0007669"/>
    <property type="project" value="TreeGrafter"/>
</dbReference>
<evidence type="ECO:0000256" key="3">
    <source>
        <dbReference type="ARBA" id="ARBA00023002"/>
    </source>
</evidence>
<gene>
    <name evidence="6" type="ORF">NKR19_g1879</name>
</gene>
<feature type="domain" description="Ketopantoate reductase N-terminal" evidence="4">
    <location>
        <begin position="50"/>
        <end position="221"/>
    </location>
</feature>
<evidence type="ECO:0000256" key="2">
    <source>
        <dbReference type="ARBA" id="ARBA00022857"/>
    </source>
</evidence>
<dbReference type="PANTHER" id="PTHR43765">
    <property type="entry name" value="2-DEHYDROPANTOATE 2-REDUCTASE-RELATED"/>
    <property type="match status" value="1"/>
</dbReference>
<dbReference type="Proteomes" id="UP001174691">
    <property type="component" value="Unassembled WGS sequence"/>
</dbReference>
<name>A0AA38SHI8_9PEZI</name>
<evidence type="ECO:0000259" key="4">
    <source>
        <dbReference type="Pfam" id="PF02558"/>
    </source>
</evidence>
<dbReference type="GO" id="GO:0050661">
    <property type="term" value="F:NADP binding"/>
    <property type="evidence" value="ECO:0007669"/>
    <property type="project" value="TreeGrafter"/>
</dbReference>
<dbReference type="AlphaFoldDB" id="A0AA38SHI8"/>
<organism evidence="6 7">
    <name type="scientific">Coniochaeta hoffmannii</name>
    <dbReference type="NCBI Taxonomy" id="91930"/>
    <lineage>
        <taxon>Eukaryota</taxon>
        <taxon>Fungi</taxon>
        <taxon>Dikarya</taxon>
        <taxon>Ascomycota</taxon>
        <taxon>Pezizomycotina</taxon>
        <taxon>Sordariomycetes</taxon>
        <taxon>Sordariomycetidae</taxon>
        <taxon>Coniochaetales</taxon>
        <taxon>Coniochaetaceae</taxon>
        <taxon>Coniochaeta</taxon>
    </lineage>
</organism>
<reference evidence="6" key="1">
    <citation type="submission" date="2022-07" db="EMBL/GenBank/DDBJ databases">
        <title>Fungi with potential for degradation of polypropylene.</title>
        <authorList>
            <person name="Gostincar C."/>
        </authorList>
    </citation>
    <scope>NUCLEOTIDE SEQUENCE</scope>
    <source>
        <strain evidence="6">EXF-13287</strain>
    </source>
</reference>
<keyword evidence="2" id="KW-0521">NADP</keyword>
<evidence type="ECO:0000313" key="7">
    <source>
        <dbReference type="Proteomes" id="UP001174691"/>
    </source>
</evidence>
<comment type="similarity">
    <text evidence="1">Belongs to the ketopantoate reductase family.</text>
</comment>
<evidence type="ECO:0000259" key="5">
    <source>
        <dbReference type="Pfam" id="PF08546"/>
    </source>
</evidence>
<keyword evidence="3" id="KW-0560">Oxidoreductase</keyword>